<dbReference type="PANTHER" id="PTHR35866">
    <property type="entry name" value="PUTATIVE-RELATED"/>
    <property type="match status" value="1"/>
</dbReference>
<sequence length="246" mass="28519">MGKSLKLEDKFSFSCHEKLACFKKCCRDINIFLTPFDVLRMKNELKITSGEFLTKYTHVLRAPHSGFPVVILKMREDNLVCPFITDFGCQVYHVRPWSCRMAPLEVRGVGEYGIAFDKSRCHGLNESKEWTVKEWMDNQGLTAYEEPEKHFGQIPLKIKLTGDKGLDQFMMEMILIACYDLDRFRTILTILKKHPSLTENESEEKIKDAMDDDVALMKFAFEWLPIQLSNSDKVLRLKNTIVSCMS</sequence>
<proteinExistence type="predicted"/>
<keyword evidence="2" id="KW-1185">Reference proteome</keyword>
<dbReference type="InterPro" id="IPR005358">
    <property type="entry name" value="Puta_zinc/iron-chelating_dom"/>
</dbReference>
<dbReference type="AlphaFoldDB" id="A0A1M4SNG6"/>
<accession>A0A1M4SNG6</accession>
<dbReference type="Pfam" id="PF03692">
    <property type="entry name" value="CxxCxxCC"/>
    <property type="match status" value="1"/>
</dbReference>
<organism evidence="1 2">
    <name type="scientific">Desulforamulus putei DSM 12395</name>
    <dbReference type="NCBI Taxonomy" id="1121429"/>
    <lineage>
        <taxon>Bacteria</taxon>
        <taxon>Bacillati</taxon>
        <taxon>Bacillota</taxon>
        <taxon>Clostridia</taxon>
        <taxon>Eubacteriales</taxon>
        <taxon>Peptococcaceae</taxon>
        <taxon>Desulforamulus</taxon>
    </lineage>
</organism>
<dbReference type="EMBL" id="FQUY01000001">
    <property type="protein sequence ID" value="SHE33728.1"/>
    <property type="molecule type" value="Genomic_DNA"/>
</dbReference>
<dbReference type="OrthoDB" id="9810361at2"/>
<evidence type="ECO:0000313" key="2">
    <source>
        <dbReference type="Proteomes" id="UP000184148"/>
    </source>
</evidence>
<dbReference type="PANTHER" id="PTHR35866:SF1">
    <property type="entry name" value="YKGJ FAMILY CYSTEINE CLUSTER PROTEIN"/>
    <property type="match status" value="1"/>
</dbReference>
<dbReference type="Proteomes" id="UP000184148">
    <property type="component" value="Unassembled WGS sequence"/>
</dbReference>
<reference evidence="2" key="1">
    <citation type="submission" date="2016-11" db="EMBL/GenBank/DDBJ databases">
        <authorList>
            <person name="Varghese N."/>
            <person name="Submissions S."/>
        </authorList>
    </citation>
    <scope>NUCLEOTIDE SEQUENCE [LARGE SCALE GENOMIC DNA]</scope>
    <source>
        <strain evidence="2">DSM 12395</strain>
    </source>
</reference>
<evidence type="ECO:0000313" key="1">
    <source>
        <dbReference type="EMBL" id="SHE33728.1"/>
    </source>
</evidence>
<protein>
    <submittedName>
        <fullName evidence="1">Uncharacterized protein</fullName>
    </submittedName>
</protein>
<gene>
    <name evidence="1" type="ORF">SAMN02745133_00182</name>
</gene>
<dbReference type="RefSeq" id="WP_073234232.1">
    <property type="nucleotide sequence ID" value="NZ_FQUY01000001.1"/>
</dbReference>
<name>A0A1M4SNG6_9FIRM</name>
<dbReference type="STRING" id="1121429.SAMN02745133_00182"/>